<feature type="region of interest" description="Disordered" evidence="4">
    <location>
        <begin position="36"/>
        <end position="80"/>
    </location>
</feature>
<dbReference type="Pfam" id="PF02181">
    <property type="entry name" value="FH2"/>
    <property type="match status" value="1"/>
</dbReference>
<reference evidence="8" key="1">
    <citation type="submission" date="2023-04" db="EMBL/GenBank/DDBJ databases">
        <authorList>
            <person name="Vijverberg K."/>
            <person name="Xiong W."/>
            <person name="Schranz E."/>
        </authorList>
    </citation>
    <scope>NUCLEOTIDE SEQUENCE</scope>
</reference>
<keyword evidence="9" id="KW-1185">Reference proteome</keyword>
<keyword evidence="5" id="KW-1133">Transmembrane helix</keyword>
<dbReference type="PANTHER" id="PTHR23213">
    <property type="entry name" value="FORMIN-RELATED"/>
    <property type="match status" value="1"/>
</dbReference>
<feature type="compositionally biased region" description="Pro residues" evidence="4">
    <location>
        <begin position="40"/>
        <end position="54"/>
    </location>
</feature>
<feature type="domain" description="FH2" evidence="7">
    <location>
        <begin position="290"/>
        <end position="726"/>
    </location>
</feature>
<dbReference type="PROSITE" id="PS51444">
    <property type="entry name" value="FH2"/>
    <property type="match status" value="1"/>
</dbReference>
<feature type="coiled-coil region" evidence="3">
    <location>
        <begin position="639"/>
        <end position="666"/>
    </location>
</feature>
<evidence type="ECO:0000256" key="3">
    <source>
        <dbReference type="SAM" id="Coils"/>
    </source>
</evidence>
<comment type="similarity">
    <text evidence="1">Belongs to the formin-like family. Class-I subfamily.</text>
</comment>
<feature type="region of interest" description="Disordered" evidence="4">
    <location>
        <begin position="340"/>
        <end position="368"/>
    </location>
</feature>
<evidence type="ECO:0000256" key="1">
    <source>
        <dbReference type="ARBA" id="ARBA00025793"/>
    </source>
</evidence>
<keyword evidence="5" id="KW-0472">Membrane</keyword>
<dbReference type="AlphaFoldDB" id="A0AA35YKY0"/>
<organism evidence="8 9">
    <name type="scientific">Lactuca saligna</name>
    <name type="common">Willowleaf lettuce</name>
    <dbReference type="NCBI Taxonomy" id="75948"/>
    <lineage>
        <taxon>Eukaryota</taxon>
        <taxon>Viridiplantae</taxon>
        <taxon>Streptophyta</taxon>
        <taxon>Embryophyta</taxon>
        <taxon>Tracheophyta</taxon>
        <taxon>Spermatophyta</taxon>
        <taxon>Magnoliopsida</taxon>
        <taxon>eudicotyledons</taxon>
        <taxon>Gunneridae</taxon>
        <taxon>Pentapetalae</taxon>
        <taxon>asterids</taxon>
        <taxon>campanulids</taxon>
        <taxon>Asterales</taxon>
        <taxon>Asteraceae</taxon>
        <taxon>Cichorioideae</taxon>
        <taxon>Cichorieae</taxon>
        <taxon>Lactucinae</taxon>
        <taxon>Lactuca</taxon>
    </lineage>
</organism>
<dbReference type="InterPro" id="IPR042201">
    <property type="entry name" value="FH2_Formin_sf"/>
</dbReference>
<feature type="chain" id="PRO_5041336651" description="Formin-like protein" evidence="6">
    <location>
        <begin position="28"/>
        <end position="878"/>
    </location>
</feature>
<feature type="compositionally biased region" description="Pro residues" evidence="4">
    <location>
        <begin position="252"/>
        <end position="276"/>
    </location>
</feature>
<evidence type="ECO:0000256" key="5">
    <source>
        <dbReference type="SAM" id="Phobius"/>
    </source>
</evidence>
<feature type="compositionally biased region" description="Low complexity" evidence="4">
    <location>
        <begin position="277"/>
        <end position="289"/>
    </location>
</feature>
<keyword evidence="3" id="KW-0175">Coiled coil</keyword>
<evidence type="ECO:0000256" key="6">
    <source>
        <dbReference type="SAM" id="SignalP"/>
    </source>
</evidence>
<feature type="signal peptide" evidence="6">
    <location>
        <begin position="1"/>
        <end position="27"/>
    </location>
</feature>
<evidence type="ECO:0000259" key="7">
    <source>
        <dbReference type="PROSITE" id="PS51444"/>
    </source>
</evidence>
<dbReference type="GO" id="GO:0051015">
    <property type="term" value="F:actin filament binding"/>
    <property type="evidence" value="ECO:0007669"/>
    <property type="project" value="InterPro"/>
</dbReference>
<dbReference type="InterPro" id="IPR015425">
    <property type="entry name" value="FH2_Formin"/>
</dbReference>
<keyword evidence="5" id="KW-0812">Transmembrane</keyword>
<dbReference type="EMBL" id="OX465079">
    <property type="protein sequence ID" value="CAI9275806.1"/>
    <property type="molecule type" value="Genomic_DNA"/>
</dbReference>
<sequence>MAAKIRFLPLLSFFFLISSSFTPQSYSQHTPQNIQVFYPFPLPPPPPPLQPPETSPTDTPPTTTNPTPTPTTTNPPSKSTSKTVATAVAATAASTLVLSALLFLLLVKYKRYRKDKDKEKENEIPGGNDNSNPQNRVVSLMNHFTRLEGVKGVIVDEEGLDVLYWKNLEDAEPKRTIFKKELPRINEKEEEKKMMTVDHSRRKSNIQIHEIPLLRGKSSASHVWPQEDEIQIQNSLPPANQQILKTQLSSRSPPPTPPTPPPPPPLVLPPPPPPPKLKTGGLSLTSSSAQPPPPPSQVKLKPLHWDKVNTNVEHPTAWDKLGNGSFRFNGDLMEALFGTVAANKKSPRGDPTNSPTPKSEKKSGPPSQVFLLDTRKSQNIAIILRSLTVSRKEIIDCLFEGKGIDINTLEKLTRITPTKEEEQLILNYDHDITRLADAESFLYHILRAVPSAFTRFNAMFFKLNYDSEVSHIKNTLQTLEKACNELRNRGLFVKLLEAILKAGNRMNAGTSRGNAQAFNLNSLLKLSDVKSSDGKTSLLHFVVEEVVRLEGKRCMINRNHSLRNSTVSLNCDTSRGKDYIMLGLPIVGGVSSEFCNVKKAAGIDYDALSKSCSGLNDRLTEIMKAVEECGGGDGGRGFVREMEKFVERAEREIHELGEEEERVIRVVKKTNEYYQVGASKDKGRKQFQLFGIVKAFLEMVDKACIDIAVKLQKRRSGGGEAAATVVVPPMPTSPNRPSVKFPVLPVNFISSSSSSDSDEDLLELEGEYPMPPIAPQWIHCKRPCAAEWVTPYIERLNRASNVSADWNHNVDTYSNHHHIIDVTYPLWNKVTRMRVAVNMVNPDLTESNCGVKIQVVLYLWPVSMVINSLLEKRENFLA</sequence>
<evidence type="ECO:0000313" key="9">
    <source>
        <dbReference type="Proteomes" id="UP001177003"/>
    </source>
</evidence>
<evidence type="ECO:0000256" key="4">
    <source>
        <dbReference type="SAM" id="MobiDB-lite"/>
    </source>
</evidence>
<gene>
    <name evidence="8" type="ORF">LSALG_LOCUS15826</name>
</gene>
<evidence type="ECO:0000313" key="8">
    <source>
        <dbReference type="EMBL" id="CAI9275806.1"/>
    </source>
</evidence>
<keyword evidence="6" id="KW-0732">Signal</keyword>
<evidence type="ECO:0000256" key="2">
    <source>
        <dbReference type="RuleBase" id="RU361260"/>
    </source>
</evidence>
<dbReference type="SUPFAM" id="SSF101447">
    <property type="entry name" value="Formin homology 2 domain (FH2 domain)"/>
    <property type="match status" value="1"/>
</dbReference>
<feature type="region of interest" description="Disordered" evidence="4">
    <location>
        <begin position="115"/>
        <end position="135"/>
    </location>
</feature>
<dbReference type="Gene3D" id="1.20.58.2220">
    <property type="entry name" value="Formin, FH2 domain"/>
    <property type="match status" value="1"/>
</dbReference>
<proteinExistence type="inferred from homology"/>
<feature type="transmembrane region" description="Helical" evidence="5">
    <location>
        <begin position="84"/>
        <end position="107"/>
    </location>
</feature>
<dbReference type="GO" id="GO:0045010">
    <property type="term" value="P:actin nucleation"/>
    <property type="evidence" value="ECO:0007669"/>
    <property type="project" value="InterPro"/>
</dbReference>
<protein>
    <recommendedName>
        <fullName evidence="2">Formin-like protein</fullName>
    </recommendedName>
</protein>
<accession>A0AA35YKY0</accession>
<name>A0AA35YKY0_LACSI</name>
<dbReference type="Proteomes" id="UP001177003">
    <property type="component" value="Chromosome 3"/>
</dbReference>
<dbReference type="InterPro" id="IPR027643">
    <property type="entry name" value="Formin-like_plant"/>
</dbReference>
<feature type="region of interest" description="Disordered" evidence="4">
    <location>
        <begin position="246"/>
        <end position="301"/>
    </location>
</feature>
<dbReference type="SMART" id="SM00498">
    <property type="entry name" value="FH2"/>
    <property type="match status" value="1"/>
</dbReference>
<feature type="compositionally biased region" description="Low complexity" evidence="4">
    <location>
        <begin position="55"/>
        <end position="80"/>
    </location>
</feature>
<dbReference type="PRINTS" id="PR01217">
    <property type="entry name" value="PRICHEXTENSN"/>
</dbReference>
<dbReference type="PANTHER" id="PTHR23213:SF354">
    <property type="entry name" value="FORMIN-LIKE PROTEIN 4"/>
    <property type="match status" value="1"/>
</dbReference>